<sequence length="74" mass="8377">RYLNEYLNSAVKSCEGIRGKAAPRLAVKQFRQCYAMIQEGSTKPRGHIAFDGTRNLTRHVLFTVTAGFRDTETQ</sequence>
<evidence type="ECO:0000313" key="1">
    <source>
        <dbReference type="EMBL" id="KAH7109932.1"/>
    </source>
</evidence>
<accession>A0A9P9CZY5</accession>
<dbReference type="EMBL" id="JAGMUV010000048">
    <property type="protein sequence ID" value="KAH7109932.1"/>
    <property type="molecule type" value="Genomic_DNA"/>
</dbReference>
<organism evidence="1 2">
    <name type="scientific">Dactylonectria macrodidyma</name>
    <dbReference type="NCBI Taxonomy" id="307937"/>
    <lineage>
        <taxon>Eukaryota</taxon>
        <taxon>Fungi</taxon>
        <taxon>Dikarya</taxon>
        <taxon>Ascomycota</taxon>
        <taxon>Pezizomycotina</taxon>
        <taxon>Sordariomycetes</taxon>
        <taxon>Hypocreomycetidae</taxon>
        <taxon>Hypocreales</taxon>
        <taxon>Nectriaceae</taxon>
        <taxon>Dactylonectria</taxon>
    </lineage>
</organism>
<proteinExistence type="predicted"/>
<dbReference type="Proteomes" id="UP000738349">
    <property type="component" value="Unassembled WGS sequence"/>
</dbReference>
<protein>
    <submittedName>
        <fullName evidence="1">Uncharacterized protein</fullName>
    </submittedName>
</protein>
<evidence type="ECO:0000313" key="2">
    <source>
        <dbReference type="Proteomes" id="UP000738349"/>
    </source>
</evidence>
<dbReference type="AlphaFoldDB" id="A0A9P9CZY5"/>
<reference evidence="1" key="1">
    <citation type="journal article" date="2021" name="Nat. Commun.">
        <title>Genetic determinants of endophytism in the Arabidopsis root mycobiome.</title>
        <authorList>
            <person name="Mesny F."/>
            <person name="Miyauchi S."/>
            <person name="Thiergart T."/>
            <person name="Pickel B."/>
            <person name="Atanasova L."/>
            <person name="Karlsson M."/>
            <person name="Huettel B."/>
            <person name="Barry K.W."/>
            <person name="Haridas S."/>
            <person name="Chen C."/>
            <person name="Bauer D."/>
            <person name="Andreopoulos W."/>
            <person name="Pangilinan J."/>
            <person name="LaButti K."/>
            <person name="Riley R."/>
            <person name="Lipzen A."/>
            <person name="Clum A."/>
            <person name="Drula E."/>
            <person name="Henrissat B."/>
            <person name="Kohler A."/>
            <person name="Grigoriev I.V."/>
            <person name="Martin F.M."/>
            <person name="Hacquard S."/>
        </authorList>
    </citation>
    <scope>NUCLEOTIDE SEQUENCE</scope>
    <source>
        <strain evidence="1">MPI-CAGE-AT-0147</strain>
    </source>
</reference>
<feature type="non-terminal residue" evidence="1">
    <location>
        <position position="74"/>
    </location>
</feature>
<gene>
    <name evidence="1" type="ORF">EDB81DRAFT_586686</name>
</gene>
<feature type="non-terminal residue" evidence="1">
    <location>
        <position position="1"/>
    </location>
</feature>
<name>A0A9P9CZY5_9HYPO</name>
<comment type="caution">
    <text evidence="1">The sequence shown here is derived from an EMBL/GenBank/DDBJ whole genome shotgun (WGS) entry which is preliminary data.</text>
</comment>
<keyword evidence="2" id="KW-1185">Reference proteome</keyword>